<dbReference type="EMBL" id="KI963931">
    <property type="protein sequence ID" value="EUC49501.1"/>
    <property type="molecule type" value="Genomic_DNA"/>
</dbReference>
<name>W7A0E7_COCMI</name>
<evidence type="ECO:0008006" key="3">
    <source>
        <dbReference type="Google" id="ProtNLM"/>
    </source>
</evidence>
<organism evidence="1 2">
    <name type="scientific">Bipolaris oryzae ATCC 44560</name>
    <dbReference type="NCBI Taxonomy" id="930090"/>
    <lineage>
        <taxon>Eukaryota</taxon>
        <taxon>Fungi</taxon>
        <taxon>Dikarya</taxon>
        <taxon>Ascomycota</taxon>
        <taxon>Pezizomycotina</taxon>
        <taxon>Dothideomycetes</taxon>
        <taxon>Pleosporomycetidae</taxon>
        <taxon>Pleosporales</taxon>
        <taxon>Pleosporineae</taxon>
        <taxon>Pleosporaceae</taxon>
        <taxon>Bipolaris</taxon>
    </lineage>
</organism>
<dbReference type="OrthoDB" id="3796724at2759"/>
<dbReference type="Proteomes" id="UP000054032">
    <property type="component" value="Unassembled WGS sequence"/>
</dbReference>
<gene>
    <name evidence="1" type="ORF">COCMIDRAFT_1752</name>
</gene>
<dbReference type="RefSeq" id="XP_007683942.1">
    <property type="nucleotide sequence ID" value="XM_007685752.1"/>
</dbReference>
<dbReference type="HOGENOM" id="CLU_2573552_0_0_1"/>
<keyword evidence="2" id="KW-1185">Reference proteome</keyword>
<sequence>MPAAKNKSSETDVSGKRWTDDEKLAYLLVLCGHEGGLQAKIKSAPKPAGRTKIACKRMIERLEEQFEQEIASMKNAQTSNG</sequence>
<accession>W7A0E7</accession>
<dbReference type="KEGG" id="bor:COCMIDRAFT_1752"/>
<dbReference type="AlphaFoldDB" id="W7A0E7"/>
<dbReference type="GeneID" id="19119937"/>
<proteinExistence type="predicted"/>
<evidence type="ECO:0000313" key="2">
    <source>
        <dbReference type="Proteomes" id="UP000054032"/>
    </source>
</evidence>
<evidence type="ECO:0000313" key="1">
    <source>
        <dbReference type="EMBL" id="EUC49501.1"/>
    </source>
</evidence>
<reference evidence="1 2" key="1">
    <citation type="journal article" date="2013" name="PLoS Genet.">
        <title>Comparative genome structure, secondary metabolite, and effector coding capacity across Cochliobolus pathogens.</title>
        <authorList>
            <person name="Condon B.J."/>
            <person name="Leng Y."/>
            <person name="Wu D."/>
            <person name="Bushley K.E."/>
            <person name="Ohm R.A."/>
            <person name="Otillar R."/>
            <person name="Martin J."/>
            <person name="Schackwitz W."/>
            <person name="Grimwood J."/>
            <person name="MohdZainudin N."/>
            <person name="Xue C."/>
            <person name="Wang R."/>
            <person name="Manning V.A."/>
            <person name="Dhillon B."/>
            <person name="Tu Z.J."/>
            <person name="Steffenson B.J."/>
            <person name="Salamov A."/>
            <person name="Sun H."/>
            <person name="Lowry S."/>
            <person name="LaButti K."/>
            <person name="Han J."/>
            <person name="Copeland A."/>
            <person name="Lindquist E."/>
            <person name="Barry K."/>
            <person name="Schmutz J."/>
            <person name="Baker S.E."/>
            <person name="Ciuffetti L.M."/>
            <person name="Grigoriev I.V."/>
            <person name="Zhong S."/>
            <person name="Turgeon B.G."/>
        </authorList>
    </citation>
    <scope>NUCLEOTIDE SEQUENCE [LARGE SCALE GENOMIC DNA]</scope>
    <source>
        <strain evidence="1 2">ATCC 44560</strain>
    </source>
</reference>
<protein>
    <recommendedName>
        <fullName evidence="3">Myb-like domain-containing protein</fullName>
    </recommendedName>
</protein>